<dbReference type="PANTHER" id="PTHR35011:SF2">
    <property type="entry name" value="2,3-DIKETO-L-GULONATE TRAP TRANSPORTER SMALL PERMEASE PROTEIN YIAM"/>
    <property type="match status" value="1"/>
</dbReference>
<proteinExistence type="inferred from homology"/>
<accession>A0ABY7BWL2</accession>
<evidence type="ECO:0000256" key="8">
    <source>
        <dbReference type="ARBA" id="ARBA00038436"/>
    </source>
</evidence>
<evidence type="ECO:0000256" key="5">
    <source>
        <dbReference type="ARBA" id="ARBA00022692"/>
    </source>
</evidence>
<dbReference type="EMBL" id="CP114029">
    <property type="protein sequence ID" value="WAP66883.1"/>
    <property type="molecule type" value="Genomic_DNA"/>
</dbReference>
<evidence type="ECO:0000256" key="7">
    <source>
        <dbReference type="ARBA" id="ARBA00023136"/>
    </source>
</evidence>
<dbReference type="PANTHER" id="PTHR35011">
    <property type="entry name" value="2,3-DIKETO-L-GULONATE TRAP TRANSPORTER SMALL PERMEASE PROTEIN YIAM"/>
    <property type="match status" value="1"/>
</dbReference>
<comment type="similarity">
    <text evidence="8 9">Belongs to the TRAP transporter small permease family.</text>
</comment>
<evidence type="ECO:0000256" key="2">
    <source>
        <dbReference type="ARBA" id="ARBA00022448"/>
    </source>
</evidence>
<dbReference type="InterPro" id="IPR007387">
    <property type="entry name" value="TRAP_DctQ"/>
</dbReference>
<keyword evidence="7 9" id="KW-0472">Membrane</keyword>
<sequence>MTKTISRGFAVLLAFGAGLTMAAVFAIILANSLMRYTVGTSLQWGEKLPIYLTVYGVMIGTALAYLEDRHVRFTLVVDLLGAKIRHVLLIVVDLVMIVSGGLLAYAGWQFAERGGQLSASSLRSFARSLAEATGIDGLAIFGKLYPYQLAMAVGGTLVAIAAIMKLLERLTAPASREPRTSASLEDTQL</sequence>
<evidence type="ECO:0000256" key="9">
    <source>
        <dbReference type="RuleBase" id="RU369079"/>
    </source>
</evidence>
<feature type="transmembrane region" description="Helical" evidence="9">
    <location>
        <begin position="147"/>
        <end position="167"/>
    </location>
</feature>
<dbReference type="Pfam" id="PF04290">
    <property type="entry name" value="DctQ"/>
    <property type="match status" value="1"/>
</dbReference>
<comment type="function">
    <text evidence="9">Part of the tripartite ATP-independent periplasmic (TRAP) transport system.</text>
</comment>
<evidence type="ECO:0000256" key="3">
    <source>
        <dbReference type="ARBA" id="ARBA00022475"/>
    </source>
</evidence>
<keyword evidence="4 9" id="KW-0997">Cell inner membrane</keyword>
<evidence type="ECO:0000313" key="11">
    <source>
        <dbReference type="EMBL" id="WAP66883.1"/>
    </source>
</evidence>
<evidence type="ECO:0000259" key="10">
    <source>
        <dbReference type="Pfam" id="PF04290"/>
    </source>
</evidence>
<name>A0ABY7BWL2_9HYPH</name>
<dbReference type="InterPro" id="IPR055348">
    <property type="entry name" value="DctQ"/>
</dbReference>
<keyword evidence="6 9" id="KW-1133">Transmembrane helix</keyword>
<reference evidence="11" key="1">
    <citation type="submission" date="2022-12" db="EMBL/GenBank/DDBJ databases">
        <title>Jiella pelagia sp. nov., isolated from phosphonate enriched culture of Northwest Pacific surface seawater.</title>
        <authorList>
            <person name="Shin D.Y."/>
            <person name="Hwang C.Y."/>
        </authorList>
    </citation>
    <scope>NUCLEOTIDE SEQUENCE</scope>
    <source>
        <strain evidence="11">HL-NP1</strain>
    </source>
</reference>
<comment type="caution">
    <text evidence="9">Lacks conserved residue(s) required for the propagation of feature annotation.</text>
</comment>
<comment type="subcellular location">
    <subcellularLocation>
        <location evidence="1 9">Cell inner membrane</location>
        <topology evidence="1 9">Multi-pass membrane protein</topology>
    </subcellularLocation>
</comment>
<keyword evidence="12" id="KW-1185">Reference proteome</keyword>
<keyword evidence="3" id="KW-1003">Cell membrane</keyword>
<dbReference type="RefSeq" id="WP_268879325.1">
    <property type="nucleotide sequence ID" value="NZ_CP114029.1"/>
</dbReference>
<gene>
    <name evidence="11" type="ORF">OH818_14530</name>
</gene>
<evidence type="ECO:0000313" key="12">
    <source>
        <dbReference type="Proteomes" id="UP001164020"/>
    </source>
</evidence>
<feature type="transmembrane region" description="Helical" evidence="9">
    <location>
        <begin position="87"/>
        <end position="108"/>
    </location>
</feature>
<comment type="subunit">
    <text evidence="9">The complex comprises the extracytoplasmic solute receptor protein and the two transmembrane proteins.</text>
</comment>
<evidence type="ECO:0000256" key="6">
    <source>
        <dbReference type="ARBA" id="ARBA00022989"/>
    </source>
</evidence>
<evidence type="ECO:0000256" key="4">
    <source>
        <dbReference type="ARBA" id="ARBA00022519"/>
    </source>
</evidence>
<keyword evidence="2 9" id="KW-0813">Transport</keyword>
<dbReference type="Proteomes" id="UP001164020">
    <property type="component" value="Chromosome"/>
</dbReference>
<protein>
    <recommendedName>
        <fullName evidence="9">TRAP transporter small permease protein</fullName>
    </recommendedName>
</protein>
<feature type="domain" description="Tripartite ATP-independent periplasmic transporters DctQ component" evidence="10">
    <location>
        <begin position="25"/>
        <end position="171"/>
    </location>
</feature>
<evidence type="ECO:0000256" key="1">
    <source>
        <dbReference type="ARBA" id="ARBA00004429"/>
    </source>
</evidence>
<organism evidence="11 12">
    <name type="scientific">Jiella pelagia</name>
    <dbReference type="NCBI Taxonomy" id="2986949"/>
    <lineage>
        <taxon>Bacteria</taxon>
        <taxon>Pseudomonadati</taxon>
        <taxon>Pseudomonadota</taxon>
        <taxon>Alphaproteobacteria</taxon>
        <taxon>Hyphomicrobiales</taxon>
        <taxon>Aurantimonadaceae</taxon>
        <taxon>Jiella</taxon>
    </lineage>
</organism>
<feature type="transmembrane region" description="Helical" evidence="9">
    <location>
        <begin position="50"/>
        <end position="66"/>
    </location>
</feature>
<keyword evidence="5 9" id="KW-0812">Transmembrane</keyword>